<dbReference type="PANTHER" id="PTHR33448:SF10">
    <property type="entry name" value="PROTAMINE P1 FAMILY PROTEIN"/>
    <property type="match status" value="1"/>
</dbReference>
<keyword evidence="3" id="KW-1185">Reference proteome</keyword>
<gene>
    <name evidence="2" type="ORF">TIFTF001_008318</name>
</gene>
<dbReference type="PANTHER" id="PTHR33448">
    <property type="entry name" value="CHLOROPLAST PROTEIN HCF243-RELATED"/>
    <property type="match status" value="1"/>
</dbReference>
<dbReference type="EMBL" id="BTGU01000009">
    <property type="protein sequence ID" value="GMN39100.1"/>
    <property type="molecule type" value="Genomic_DNA"/>
</dbReference>
<evidence type="ECO:0008006" key="4">
    <source>
        <dbReference type="Google" id="ProtNLM"/>
    </source>
</evidence>
<organism evidence="2 3">
    <name type="scientific">Ficus carica</name>
    <name type="common">Common fig</name>
    <dbReference type="NCBI Taxonomy" id="3494"/>
    <lineage>
        <taxon>Eukaryota</taxon>
        <taxon>Viridiplantae</taxon>
        <taxon>Streptophyta</taxon>
        <taxon>Embryophyta</taxon>
        <taxon>Tracheophyta</taxon>
        <taxon>Spermatophyta</taxon>
        <taxon>Magnoliopsida</taxon>
        <taxon>eudicotyledons</taxon>
        <taxon>Gunneridae</taxon>
        <taxon>Pentapetalae</taxon>
        <taxon>rosids</taxon>
        <taxon>fabids</taxon>
        <taxon>Rosales</taxon>
        <taxon>Moraceae</taxon>
        <taxon>Ficeae</taxon>
        <taxon>Ficus</taxon>
    </lineage>
</organism>
<dbReference type="Proteomes" id="UP001187192">
    <property type="component" value="Unassembled WGS sequence"/>
</dbReference>
<feature type="compositionally biased region" description="Basic and acidic residues" evidence="1">
    <location>
        <begin position="216"/>
        <end position="230"/>
    </location>
</feature>
<feature type="compositionally biased region" description="Basic and acidic residues" evidence="1">
    <location>
        <begin position="285"/>
        <end position="297"/>
    </location>
</feature>
<feature type="compositionally biased region" description="Basic and acidic residues" evidence="1">
    <location>
        <begin position="310"/>
        <end position="322"/>
    </location>
</feature>
<comment type="caution">
    <text evidence="2">The sequence shown here is derived from an EMBL/GenBank/DDBJ whole genome shotgun (WGS) entry which is preliminary data.</text>
</comment>
<feature type="compositionally biased region" description="Low complexity" evidence="1">
    <location>
        <begin position="77"/>
        <end position="86"/>
    </location>
</feature>
<feature type="region of interest" description="Disordered" evidence="1">
    <location>
        <begin position="152"/>
        <end position="182"/>
    </location>
</feature>
<feature type="region of interest" description="Disordered" evidence="1">
    <location>
        <begin position="216"/>
        <end position="322"/>
    </location>
</feature>
<evidence type="ECO:0000256" key="1">
    <source>
        <dbReference type="SAM" id="MobiDB-lite"/>
    </source>
</evidence>
<feature type="region of interest" description="Disordered" evidence="1">
    <location>
        <begin position="1"/>
        <end position="97"/>
    </location>
</feature>
<dbReference type="AlphaFoldDB" id="A0AA88D0G0"/>
<feature type="compositionally biased region" description="Polar residues" evidence="1">
    <location>
        <begin position="49"/>
        <end position="63"/>
    </location>
</feature>
<accession>A0AA88D0G0</accession>
<evidence type="ECO:0000313" key="2">
    <source>
        <dbReference type="EMBL" id="GMN39100.1"/>
    </source>
</evidence>
<feature type="compositionally biased region" description="Basic and acidic residues" evidence="1">
    <location>
        <begin position="247"/>
        <end position="260"/>
    </location>
</feature>
<name>A0AA88D0G0_FICCA</name>
<protein>
    <recommendedName>
        <fullName evidence="4">Protamine P1 family protein</fullName>
    </recommendedName>
</protein>
<reference evidence="2" key="1">
    <citation type="submission" date="2023-07" db="EMBL/GenBank/DDBJ databases">
        <title>draft genome sequence of fig (Ficus carica).</title>
        <authorList>
            <person name="Takahashi T."/>
            <person name="Nishimura K."/>
        </authorList>
    </citation>
    <scope>NUCLEOTIDE SEQUENCE</scope>
</reference>
<proteinExistence type="predicted"/>
<sequence length="344" mass="39486">MKLAAKPISSPGRTEKFPPPLMRFLRTNVGSKSRGRSRSSPMFVRKKNSSSAAIETQEPSSPKVTCMGQVRVRRSSKQQPSSSSTTRPRKSPQQPSCRCQWIPSRALFCRHFPGKITRPKLCRPVWSRWASFFQLSFRRKVGIRGENQAKNIGSRFEKETSEDSEEEDEQKERETNNKLFVSSLSPPKNALILTRCRSAPYRSSSLACRFWGSPLKTEEEQTKEQSKETENREEEEEEEQEQEQQEEEKPSTEMERLSCEEEREDPETEEKSRVFQEFDGSTGKRFSESSNKEEEKGGFSSPRPLILTRCKSEPARTGEKLHPGMSFWRNRRLGIVNSCSASGL</sequence>
<evidence type="ECO:0000313" key="3">
    <source>
        <dbReference type="Proteomes" id="UP001187192"/>
    </source>
</evidence>
<feature type="compositionally biased region" description="Acidic residues" evidence="1">
    <location>
        <begin position="231"/>
        <end position="246"/>
    </location>
</feature>